<dbReference type="GO" id="GO:0047676">
    <property type="term" value="F:arachidonate-CoA ligase activity"/>
    <property type="evidence" value="ECO:0007669"/>
    <property type="project" value="UniProtKB-EC"/>
</dbReference>
<organism evidence="25 26">
    <name type="scientific">Chanos chanos</name>
    <name type="common">Milkfish</name>
    <name type="synonym">Mugil chanos</name>
    <dbReference type="NCBI Taxonomy" id="29144"/>
    <lineage>
        <taxon>Eukaryota</taxon>
        <taxon>Metazoa</taxon>
        <taxon>Chordata</taxon>
        <taxon>Craniata</taxon>
        <taxon>Vertebrata</taxon>
        <taxon>Euteleostomi</taxon>
        <taxon>Actinopterygii</taxon>
        <taxon>Neopterygii</taxon>
        <taxon>Teleostei</taxon>
        <taxon>Ostariophysi</taxon>
        <taxon>Gonorynchiformes</taxon>
        <taxon>Chanidae</taxon>
        <taxon>Chanos</taxon>
    </lineage>
</organism>
<evidence type="ECO:0000256" key="8">
    <source>
        <dbReference type="ARBA" id="ARBA00022989"/>
    </source>
</evidence>
<dbReference type="GO" id="GO:0005743">
    <property type="term" value="C:mitochondrial inner membrane"/>
    <property type="evidence" value="ECO:0007669"/>
    <property type="project" value="TreeGrafter"/>
</dbReference>
<dbReference type="FunFam" id="3.30.300.30:FF:000002">
    <property type="entry name" value="Long-chain fatty acid transport protein 1"/>
    <property type="match status" value="1"/>
</dbReference>
<dbReference type="InterPro" id="IPR045851">
    <property type="entry name" value="AMP-bd_C_sf"/>
</dbReference>
<dbReference type="PANTHER" id="PTHR43107:SF7">
    <property type="entry name" value="LONG-CHAIN FATTY ACID TRANSPORT PROTEIN 1"/>
    <property type="match status" value="1"/>
</dbReference>
<dbReference type="SUPFAM" id="SSF56801">
    <property type="entry name" value="Acetyl-CoA synthetase-like"/>
    <property type="match status" value="1"/>
</dbReference>
<evidence type="ECO:0000256" key="14">
    <source>
        <dbReference type="ARBA" id="ARBA00026121"/>
    </source>
</evidence>
<comment type="catalytic activity">
    <reaction evidence="18">
        <text>hexadecanoate(out) = hexadecanoate(in)</text>
        <dbReference type="Rhea" id="RHEA:45256"/>
        <dbReference type="ChEBI" id="CHEBI:7896"/>
    </reaction>
</comment>
<evidence type="ECO:0000256" key="17">
    <source>
        <dbReference type="ARBA" id="ARBA00035938"/>
    </source>
</evidence>
<dbReference type="InterPro" id="IPR020845">
    <property type="entry name" value="AMP-binding_CS"/>
</dbReference>
<dbReference type="Pfam" id="PF13193">
    <property type="entry name" value="AMP-binding_C"/>
    <property type="match status" value="1"/>
</dbReference>
<evidence type="ECO:0000256" key="18">
    <source>
        <dbReference type="ARBA" id="ARBA00036233"/>
    </source>
</evidence>
<dbReference type="RefSeq" id="XP_030636798.1">
    <property type="nucleotide sequence ID" value="XM_030780938.1"/>
</dbReference>
<comment type="catalytic activity">
    <reaction evidence="16">
        <text>(9Z,12Z)-octadecadienoate(out) = (9Z,12Z)-octadecadienoate(in)</text>
        <dbReference type="Rhea" id="RHEA:45264"/>
        <dbReference type="ChEBI" id="CHEBI:30245"/>
    </reaction>
</comment>
<dbReference type="GO" id="GO:0005886">
    <property type="term" value="C:plasma membrane"/>
    <property type="evidence" value="ECO:0007669"/>
    <property type="project" value="TreeGrafter"/>
</dbReference>
<evidence type="ECO:0000256" key="15">
    <source>
        <dbReference type="ARBA" id="ARBA00032120"/>
    </source>
</evidence>
<evidence type="ECO:0000256" key="3">
    <source>
        <dbReference type="ARBA" id="ARBA00022448"/>
    </source>
</evidence>
<comment type="catalytic activity">
    <reaction evidence="12">
        <text>(5Z,8Z,11Z,14Z)-eicosatetraenoate + ATP + CoA = (5Z,8Z,11Z,14Z)-eicosatetraenoyl-CoA + AMP + diphosphate</text>
        <dbReference type="Rhea" id="RHEA:19713"/>
        <dbReference type="ChEBI" id="CHEBI:30616"/>
        <dbReference type="ChEBI" id="CHEBI:32395"/>
        <dbReference type="ChEBI" id="CHEBI:33019"/>
        <dbReference type="ChEBI" id="CHEBI:57287"/>
        <dbReference type="ChEBI" id="CHEBI:57368"/>
        <dbReference type="ChEBI" id="CHEBI:456215"/>
        <dbReference type="EC" id="6.2.1.15"/>
    </reaction>
    <physiologicalReaction direction="left-to-right" evidence="12">
        <dbReference type="Rhea" id="RHEA:19714"/>
    </physiologicalReaction>
</comment>
<evidence type="ECO:0000256" key="16">
    <source>
        <dbReference type="ARBA" id="ARBA00035842"/>
    </source>
</evidence>
<evidence type="ECO:0000256" key="19">
    <source>
        <dbReference type="ARBA" id="ARBA00036271"/>
    </source>
</evidence>
<dbReference type="EC" id="6.2.1.3" evidence="14"/>
<evidence type="ECO:0000256" key="20">
    <source>
        <dbReference type="ARBA" id="ARBA00036527"/>
    </source>
</evidence>
<keyword evidence="4" id="KW-0436">Ligase</keyword>
<evidence type="ECO:0000313" key="26">
    <source>
        <dbReference type="RefSeq" id="XP_030636798.1"/>
    </source>
</evidence>
<dbReference type="PROSITE" id="PS00455">
    <property type="entry name" value="AMP_BINDING"/>
    <property type="match status" value="1"/>
</dbReference>
<gene>
    <name evidence="26 27" type="primary">LOC115817609</name>
</gene>
<feature type="domain" description="AMP-binding enzyme C-terminal" evidence="24">
    <location>
        <begin position="524"/>
        <end position="599"/>
    </location>
</feature>
<evidence type="ECO:0000259" key="23">
    <source>
        <dbReference type="Pfam" id="PF00501"/>
    </source>
</evidence>
<evidence type="ECO:0000256" key="7">
    <source>
        <dbReference type="ARBA" id="ARBA00022832"/>
    </source>
</evidence>
<keyword evidence="8" id="KW-1133">Transmembrane helix</keyword>
<evidence type="ECO:0000256" key="12">
    <source>
        <dbReference type="ARBA" id="ARBA00024548"/>
    </source>
</evidence>
<keyword evidence="5" id="KW-0812">Transmembrane</keyword>
<dbReference type="InterPro" id="IPR025110">
    <property type="entry name" value="AMP-bd_C"/>
</dbReference>
<evidence type="ECO:0000256" key="2">
    <source>
        <dbReference type="ARBA" id="ARBA00006432"/>
    </source>
</evidence>
<evidence type="ECO:0000256" key="13">
    <source>
        <dbReference type="ARBA" id="ARBA00026113"/>
    </source>
</evidence>
<keyword evidence="10" id="KW-0443">Lipid metabolism</keyword>
<evidence type="ECO:0000256" key="9">
    <source>
        <dbReference type="ARBA" id="ARBA00023055"/>
    </source>
</evidence>
<dbReference type="OrthoDB" id="288590at2759"/>
<dbReference type="Pfam" id="PF00501">
    <property type="entry name" value="AMP-binding"/>
    <property type="match status" value="1"/>
</dbReference>
<dbReference type="InterPro" id="IPR042099">
    <property type="entry name" value="ANL_N_sf"/>
</dbReference>
<dbReference type="GO" id="GO:0000166">
    <property type="term" value="F:nucleotide binding"/>
    <property type="evidence" value="ECO:0007669"/>
    <property type="project" value="UniProtKB-KW"/>
</dbReference>
<evidence type="ECO:0000256" key="11">
    <source>
        <dbReference type="ARBA" id="ARBA00023136"/>
    </source>
</evidence>
<reference evidence="26 27" key="1">
    <citation type="submission" date="2025-04" db="UniProtKB">
        <authorList>
            <consortium name="RefSeq"/>
        </authorList>
    </citation>
    <scope>IDENTIFICATION</scope>
</reference>
<dbReference type="GO" id="GO:0090434">
    <property type="term" value="F:oleoyl-CoA ligase activity"/>
    <property type="evidence" value="ECO:0007669"/>
    <property type="project" value="TreeGrafter"/>
</dbReference>
<dbReference type="Gene3D" id="3.40.50.12780">
    <property type="entry name" value="N-terminal domain of ligase-like"/>
    <property type="match status" value="1"/>
</dbReference>
<dbReference type="GeneID" id="115817609"/>
<comment type="subcellular location">
    <subcellularLocation>
        <location evidence="1">Endomembrane system</location>
    </subcellularLocation>
</comment>
<evidence type="ECO:0000256" key="22">
    <source>
        <dbReference type="ARBA" id="ARBA00048666"/>
    </source>
</evidence>
<evidence type="ECO:0000256" key="21">
    <source>
        <dbReference type="ARBA" id="ARBA00041297"/>
    </source>
</evidence>
<dbReference type="GO" id="GO:0044539">
    <property type="term" value="P:long-chain fatty acid import into cell"/>
    <property type="evidence" value="ECO:0007669"/>
    <property type="project" value="TreeGrafter"/>
</dbReference>
<dbReference type="NCBIfam" id="NF006134">
    <property type="entry name" value="PRK08279.1"/>
    <property type="match status" value="1"/>
</dbReference>
<protein>
    <recommendedName>
        <fullName evidence="15">Arachidonate--CoA ligase</fullName>
        <ecNumber evidence="13">6.2.1.15</ecNumber>
        <ecNumber evidence="14">6.2.1.3</ecNumber>
    </recommendedName>
    <alternativeName>
        <fullName evidence="21">Long-chain-fatty-acid--CoA ligase</fullName>
    </alternativeName>
</protein>
<evidence type="ECO:0000256" key="6">
    <source>
        <dbReference type="ARBA" id="ARBA00022741"/>
    </source>
</evidence>
<comment type="catalytic activity">
    <reaction evidence="19">
        <text>a fatty acid(in) = a fatty acid(out)</text>
        <dbReference type="Rhea" id="RHEA:38879"/>
        <dbReference type="ChEBI" id="CHEBI:28868"/>
    </reaction>
</comment>
<keyword evidence="3" id="KW-0813">Transport</keyword>
<evidence type="ECO:0000256" key="4">
    <source>
        <dbReference type="ARBA" id="ARBA00022598"/>
    </source>
</evidence>
<comment type="catalytic activity">
    <reaction evidence="17">
        <text>(9Z)-octadecenoate(out) = (9Z)-octadecenoate(in)</text>
        <dbReference type="Rhea" id="RHEA:33655"/>
        <dbReference type="ChEBI" id="CHEBI:30823"/>
    </reaction>
</comment>
<dbReference type="AlphaFoldDB" id="A0A6J2VXY6"/>
<dbReference type="Gene3D" id="3.30.300.30">
    <property type="match status" value="1"/>
</dbReference>
<feature type="domain" description="AMP-dependent synthetase/ligase" evidence="23">
    <location>
        <begin position="82"/>
        <end position="434"/>
    </location>
</feature>
<dbReference type="EC" id="6.2.1.15" evidence="13"/>
<keyword evidence="11" id="KW-0472">Membrane</keyword>
<dbReference type="RefSeq" id="XP_030636799.1">
    <property type="nucleotide sequence ID" value="XM_030780939.1"/>
</dbReference>
<evidence type="ECO:0000313" key="27">
    <source>
        <dbReference type="RefSeq" id="XP_030636799.1"/>
    </source>
</evidence>
<keyword evidence="9" id="KW-0445">Lipid transport</keyword>
<accession>A0A6J2VXY6</accession>
<proteinExistence type="inferred from homology"/>
<comment type="catalytic activity">
    <reaction evidence="20">
        <text>a very long-chain fatty acid + ATP + CoA = a very long-chain fatty acyl-CoA + AMP + diphosphate</text>
        <dbReference type="Rhea" id="RHEA:54536"/>
        <dbReference type="ChEBI" id="CHEBI:30616"/>
        <dbReference type="ChEBI" id="CHEBI:33019"/>
        <dbReference type="ChEBI" id="CHEBI:57287"/>
        <dbReference type="ChEBI" id="CHEBI:58950"/>
        <dbReference type="ChEBI" id="CHEBI:138261"/>
        <dbReference type="ChEBI" id="CHEBI:456215"/>
    </reaction>
    <physiologicalReaction direction="left-to-right" evidence="20">
        <dbReference type="Rhea" id="RHEA:54537"/>
    </physiologicalReaction>
</comment>
<dbReference type="Proteomes" id="UP000504632">
    <property type="component" value="Chromosome 7"/>
</dbReference>
<keyword evidence="25" id="KW-1185">Reference proteome</keyword>
<comment type="similarity">
    <text evidence="2">Belongs to the ATP-dependent AMP-binding enzyme family.</text>
</comment>
<comment type="catalytic activity">
    <reaction evidence="22">
        <text>tetracosanoate + ATP + CoA = tetracosanoyl-CoA + AMP + diphosphate</text>
        <dbReference type="Rhea" id="RHEA:33639"/>
        <dbReference type="ChEBI" id="CHEBI:30616"/>
        <dbReference type="ChEBI" id="CHEBI:31014"/>
        <dbReference type="ChEBI" id="CHEBI:33019"/>
        <dbReference type="ChEBI" id="CHEBI:57287"/>
        <dbReference type="ChEBI" id="CHEBI:65052"/>
        <dbReference type="ChEBI" id="CHEBI:456215"/>
    </reaction>
    <physiologicalReaction direction="left-to-right" evidence="22">
        <dbReference type="Rhea" id="RHEA:33640"/>
    </physiologicalReaction>
</comment>
<dbReference type="GO" id="GO:0005789">
    <property type="term" value="C:endoplasmic reticulum membrane"/>
    <property type="evidence" value="ECO:0007669"/>
    <property type="project" value="TreeGrafter"/>
</dbReference>
<evidence type="ECO:0000313" key="25">
    <source>
        <dbReference type="Proteomes" id="UP000504632"/>
    </source>
</evidence>
<dbReference type="GO" id="GO:0001579">
    <property type="term" value="P:medium-chain fatty acid transport"/>
    <property type="evidence" value="ECO:0007669"/>
    <property type="project" value="TreeGrafter"/>
</dbReference>
<dbReference type="PANTHER" id="PTHR43107">
    <property type="entry name" value="LONG-CHAIN FATTY ACID TRANSPORT PROTEIN"/>
    <property type="match status" value="1"/>
</dbReference>
<evidence type="ECO:0000256" key="10">
    <source>
        <dbReference type="ARBA" id="ARBA00023098"/>
    </source>
</evidence>
<dbReference type="InterPro" id="IPR000873">
    <property type="entry name" value="AMP-dep_synth/lig_dom"/>
</dbReference>
<dbReference type="FunFam" id="3.40.50.12780:FF:000008">
    <property type="entry name" value="Long-chain fatty acid transport protein 4"/>
    <property type="match status" value="1"/>
</dbReference>
<keyword evidence="6" id="KW-0547">Nucleotide-binding</keyword>
<keyword evidence="7" id="KW-0276">Fatty acid metabolism</keyword>
<dbReference type="GO" id="GO:0005324">
    <property type="term" value="F:long-chain fatty acid transmembrane transporter activity"/>
    <property type="evidence" value="ECO:0007669"/>
    <property type="project" value="TreeGrafter"/>
</dbReference>
<evidence type="ECO:0000256" key="1">
    <source>
        <dbReference type="ARBA" id="ARBA00004308"/>
    </source>
</evidence>
<sequence length="647" mass="71601">MYAALRFPVAVGSAGLLRVLGATWSWSLAAGLGLYLGTGGFKFLYLAARTVKRDLSGLYVLLRVKLRIRGFVQRGSTIPSLFAQTVALYPDKAALIEEATGEVWTFRQLDQRSNAVANWALGQGWEPGHVVAIFMESRPLMVALWLGLAKVGVEAALINFNLRRDSLLHCLGVSEAQGLVFGAELADAVLEVNSSLDPAMVKFCSGDLDSERLISLSSQNLDLLLKSSPQKPPSFRSIKGFNDKLFYIYTSGTTGLPKAAIVVHSRYYRIAAFGYYSFGLRPDDIIYDCLPLYHSAGNIMGVGQCLLHGVTVVVRRRFSASRFWDDCIKYNCTVVQYIGEICRYLLSQPVKPSDTAHRVRIAIGNGLRPAVWEEFMQRFSIKHIGEFYGATECNCSIANLDGKVGACGFNSVILPNVYPIRLVRVDEESMELVRDQRGLCIPCGPGEPGLLVGRINQRDPLRRFDGYADRDATNKKIAHNVFKKGDSAYLSGDVLVMDELGYMYFRDRSGDTFRWRGENVSTTEVEGVLSSLLGQTDVAVYGVSVPGVEGRAGMACIADVTGGFDCEVFLREVQKTLPPYARPVFLRLCPQVDTTGTFKIQKTRLQKEGYDPRHSTDRIYFLNSRAGRYEAMTEDLYGAIIEGRASL</sequence>
<evidence type="ECO:0000256" key="5">
    <source>
        <dbReference type="ARBA" id="ARBA00022692"/>
    </source>
</evidence>
<evidence type="ECO:0000259" key="24">
    <source>
        <dbReference type="Pfam" id="PF13193"/>
    </source>
</evidence>
<name>A0A6J2VXY6_CHACN</name>